<dbReference type="PANTHER" id="PTHR45947">
    <property type="entry name" value="SULFOQUINOVOSYL TRANSFERASE SQD2"/>
    <property type="match status" value="1"/>
</dbReference>
<protein>
    <submittedName>
        <fullName evidence="3">Glycosyltransferase family 4 protein</fullName>
    </submittedName>
</protein>
<reference evidence="3" key="1">
    <citation type="submission" date="2022-01" db="EMBL/GenBank/DDBJ databases">
        <title>Complete genome of Methanomicrobium antiquum DSM 21220.</title>
        <authorList>
            <person name="Chen S.-C."/>
            <person name="You Y.-T."/>
            <person name="Zhou Y.-Z."/>
            <person name="Lai M.-C."/>
        </authorList>
    </citation>
    <scope>NUCLEOTIDE SEQUENCE</scope>
    <source>
        <strain evidence="3">DSM 21220</strain>
    </source>
</reference>
<organism evidence="3 4">
    <name type="scientific">Methanomicrobium antiquum</name>
    <dbReference type="NCBI Taxonomy" id="487686"/>
    <lineage>
        <taxon>Archaea</taxon>
        <taxon>Methanobacteriati</taxon>
        <taxon>Methanobacteriota</taxon>
        <taxon>Stenosarchaea group</taxon>
        <taxon>Methanomicrobia</taxon>
        <taxon>Methanomicrobiales</taxon>
        <taxon>Methanomicrobiaceae</taxon>
        <taxon>Methanomicrobium</taxon>
    </lineage>
</organism>
<dbReference type="SUPFAM" id="SSF53756">
    <property type="entry name" value="UDP-Glycosyltransferase/glycogen phosphorylase"/>
    <property type="match status" value="1"/>
</dbReference>
<dbReference type="KEGG" id="manq:L1994_01690"/>
<dbReference type="EMBL" id="CP091092">
    <property type="protein sequence ID" value="WFN37947.1"/>
    <property type="molecule type" value="Genomic_DNA"/>
</dbReference>
<dbReference type="Pfam" id="PF00534">
    <property type="entry name" value="Glycos_transf_1"/>
    <property type="match status" value="1"/>
</dbReference>
<dbReference type="AlphaFoldDB" id="A0AAF0JNA0"/>
<evidence type="ECO:0000313" key="3">
    <source>
        <dbReference type="EMBL" id="WFN37947.1"/>
    </source>
</evidence>
<feature type="domain" description="Glycosyltransferase subfamily 4-like N-terminal" evidence="2">
    <location>
        <begin position="28"/>
        <end position="129"/>
    </location>
</feature>
<dbReference type="InterPro" id="IPR028098">
    <property type="entry name" value="Glyco_trans_4-like_N"/>
</dbReference>
<dbReference type="Gene3D" id="3.40.50.2000">
    <property type="entry name" value="Glycogen Phosphorylase B"/>
    <property type="match status" value="2"/>
</dbReference>
<dbReference type="GO" id="GO:0016757">
    <property type="term" value="F:glycosyltransferase activity"/>
    <property type="evidence" value="ECO:0007669"/>
    <property type="project" value="InterPro"/>
</dbReference>
<accession>A0AAF0JNA0</accession>
<name>A0AAF0JNA0_9EURY</name>
<dbReference type="Pfam" id="PF13439">
    <property type="entry name" value="Glyco_transf_4"/>
    <property type="match status" value="1"/>
</dbReference>
<dbReference type="Proteomes" id="UP001218895">
    <property type="component" value="Chromosome"/>
</dbReference>
<dbReference type="PANTHER" id="PTHR45947:SF3">
    <property type="entry name" value="SULFOQUINOVOSYL TRANSFERASE SQD2"/>
    <property type="match status" value="1"/>
</dbReference>
<evidence type="ECO:0000313" key="4">
    <source>
        <dbReference type="Proteomes" id="UP001218895"/>
    </source>
</evidence>
<evidence type="ECO:0000259" key="1">
    <source>
        <dbReference type="Pfam" id="PF00534"/>
    </source>
</evidence>
<dbReference type="InterPro" id="IPR001296">
    <property type="entry name" value="Glyco_trans_1"/>
</dbReference>
<dbReference type="InterPro" id="IPR050194">
    <property type="entry name" value="Glycosyltransferase_grp1"/>
</dbReference>
<keyword evidence="4" id="KW-1185">Reference proteome</keyword>
<proteinExistence type="predicted"/>
<dbReference type="CDD" id="cd03801">
    <property type="entry name" value="GT4_PimA-like"/>
    <property type="match status" value="1"/>
</dbReference>
<evidence type="ECO:0000259" key="2">
    <source>
        <dbReference type="Pfam" id="PF13439"/>
    </source>
</evidence>
<gene>
    <name evidence="3" type="ORF">L1994_01690</name>
</gene>
<feature type="domain" description="Glycosyl transferase family 1" evidence="1">
    <location>
        <begin position="138"/>
        <end position="290"/>
    </location>
</feature>
<sequence>MVDSLEEKNVKVIKAVKKSASPFAYSTFYLDSFVNSLKKDVDIFQAEYIPHSSIIPALMKSKKPLILKFHGDDGLIYPYKNHFNRALFNLSVNRADHIITCSEALKTSLINLGVESEKITPIANGVDTSVFKPMNKEHCRESFSLDKNATICLYAGRIHPMKGIFDLIEAAKLNPDVTFIFGGPGPVPKHPSNCFFLGDISPEKMPILMNAADFLVLPSHSEGLGLVLLESLACGVPVIASNVGGCPEIITNKDSGILIPPKNIKYLSKAIKYYDENFNLRNKTGKTGREYVLENYDNEKLNKKLMSIHLKLINL</sequence>